<dbReference type="InterPro" id="IPR038559">
    <property type="entry name" value="XkdN-like_sf"/>
</dbReference>
<dbReference type="STRING" id="29367.CLPUN_03000"/>
<organism evidence="1 2">
    <name type="scientific">Clostridium puniceum</name>
    <dbReference type="NCBI Taxonomy" id="29367"/>
    <lineage>
        <taxon>Bacteria</taxon>
        <taxon>Bacillati</taxon>
        <taxon>Bacillota</taxon>
        <taxon>Clostridia</taxon>
        <taxon>Eubacteriales</taxon>
        <taxon>Clostridiaceae</taxon>
        <taxon>Clostridium</taxon>
    </lineage>
</organism>
<dbReference type="EMBL" id="LZZM01000019">
    <property type="protein sequence ID" value="OOM82331.1"/>
    <property type="molecule type" value="Genomic_DNA"/>
</dbReference>
<name>A0A1S8TX78_9CLOT</name>
<dbReference type="Pfam" id="PF08890">
    <property type="entry name" value="Phage_TAC_5"/>
    <property type="match status" value="1"/>
</dbReference>
<proteinExistence type="predicted"/>
<dbReference type="Proteomes" id="UP000190890">
    <property type="component" value="Unassembled WGS sequence"/>
</dbReference>
<gene>
    <name evidence="1" type="ORF">CLPUN_03000</name>
</gene>
<evidence type="ECO:0000313" key="1">
    <source>
        <dbReference type="EMBL" id="OOM82331.1"/>
    </source>
</evidence>
<evidence type="ECO:0000313" key="2">
    <source>
        <dbReference type="Proteomes" id="UP000190890"/>
    </source>
</evidence>
<sequence length="142" mass="16188">MSNLSYFLSDNVVKEESVKYAATSRIVDEDKKPVEWEIVCITSEEDEAIRKSCTKKVPVPGKKNMYTPETDYDKYLGLLAVKCTLYPNLNNKELQDSYKVMGADTLLKTMLKPGEYQDFLAKVQEVNGFEVTLEDKVDEAKN</sequence>
<protein>
    <submittedName>
        <fullName evidence="1">Phage XkdN-like protein</fullName>
    </submittedName>
</protein>
<dbReference type="AlphaFoldDB" id="A0A1S8TX78"/>
<reference evidence="1 2" key="1">
    <citation type="submission" date="2016-05" db="EMBL/GenBank/DDBJ databases">
        <title>Microbial solvent formation.</title>
        <authorList>
            <person name="Poehlein A."/>
            <person name="Montoya Solano J.D."/>
            <person name="Flitsch S."/>
            <person name="Krabben P."/>
            <person name="Duerre P."/>
            <person name="Daniel R."/>
        </authorList>
    </citation>
    <scope>NUCLEOTIDE SEQUENCE [LARGE SCALE GENOMIC DNA]</scope>
    <source>
        <strain evidence="1 2">DSM 2619</strain>
    </source>
</reference>
<dbReference type="RefSeq" id="WP_077845614.1">
    <property type="nucleotide sequence ID" value="NZ_LZZM01000019.1"/>
</dbReference>
<dbReference type="Gene3D" id="3.30.2220.30">
    <property type="match status" value="1"/>
</dbReference>
<dbReference type="InterPro" id="IPR014986">
    <property type="entry name" value="XkdN-like"/>
</dbReference>
<accession>A0A1S8TX78</accession>
<dbReference type="OrthoDB" id="1807498at2"/>
<comment type="caution">
    <text evidence="1">The sequence shown here is derived from an EMBL/GenBank/DDBJ whole genome shotgun (WGS) entry which is preliminary data.</text>
</comment>
<keyword evidence="2" id="KW-1185">Reference proteome</keyword>